<feature type="compositionally biased region" description="Low complexity" evidence="1">
    <location>
        <begin position="918"/>
        <end position="930"/>
    </location>
</feature>
<feature type="region of interest" description="Disordered" evidence="1">
    <location>
        <begin position="918"/>
        <end position="971"/>
    </location>
</feature>
<keyword evidence="2" id="KW-0472">Membrane</keyword>
<feature type="compositionally biased region" description="Basic and acidic residues" evidence="1">
    <location>
        <begin position="344"/>
        <end position="359"/>
    </location>
</feature>
<feature type="transmembrane region" description="Helical" evidence="2">
    <location>
        <begin position="42"/>
        <end position="60"/>
    </location>
</feature>
<feature type="domain" description="TmcB/TmcC TPR repeats" evidence="3">
    <location>
        <begin position="223"/>
        <end position="317"/>
    </location>
</feature>
<dbReference type="EMBL" id="JARBJD010000112">
    <property type="protein sequence ID" value="KAK2951868.1"/>
    <property type="molecule type" value="Genomic_DNA"/>
</dbReference>
<feature type="transmembrane region" description="Helical" evidence="2">
    <location>
        <begin position="409"/>
        <end position="432"/>
    </location>
</feature>
<feature type="region of interest" description="Disordered" evidence="1">
    <location>
        <begin position="723"/>
        <end position="780"/>
    </location>
</feature>
<evidence type="ECO:0000256" key="2">
    <source>
        <dbReference type="SAM" id="Phobius"/>
    </source>
</evidence>
<evidence type="ECO:0000313" key="5">
    <source>
        <dbReference type="Proteomes" id="UP001281761"/>
    </source>
</evidence>
<feature type="compositionally biased region" description="Basic and acidic residues" evidence="1">
    <location>
        <begin position="962"/>
        <end position="971"/>
    </location>
</feature>
<comment type="caution">
    <text evidence="4">The sequence shown here is derived from an EMBL/GenBank/DDBJ whole genome shotgun (WGS) entry which is preliminary data.</text>
</comment>
<evidence type="ECO:0000259" key="3">
    <source>
        <dbReference type="Pfam" id="PF25474"/>
    </source>
</evidence>
<dbReference type="InterPro" id="IPR057352">
    <property type="entry name" value="TPR_TmcB/C"/>
</dbReference>
<feature type="compositionally biased region" description="Polar residues" evidence="1">
    <location>
        <begin position="805"/>
        <end position="818"/>
    </location>
</feature>
<feature type="compositionally biased region" description="Acidic residues" evidence="1">
    <location>
        <begin position="728"/>
        <end position="743"/>
    </location>
</feature>
<keyword evidence="2" id="KW-0812">Transmembrane</keyword>
<accession>A0ABQ9XHE9</accession>
<sequence length="971" mass="106705">MILPSLLINHLVPLAVAGIVLFILLSSWYAFKQPFYSPDGNAFHAALFACTSALICLSLVSHSVSPRISHLPFLGVLFVVNTKLELLTDKDDEVKVMSYQHTPRITEPTSTLNSPPIISPIAPKQTRHFVTPKTNSLGRLAAVDAEQHARLNTSSSFWTLSGVFNWGVVNDDLQVLESFGSARQNVPSIPERYLYFLFVREMERGRMGENGEMGSVSGMLRGQMEKAQRHCELAKKYLRQVWTILSKDHVDGERVMKLLASVWAHSDEAKKLHQALLKRDPDNTILLRAVGVLFRDVDRDDETAQILFNRATQLEGASTLSTEEGQSMGSRPSLGSGGSGRMKARSERGRGKNKAEKTRSWVGTGRHRATARLGIFPIVLASHHFRCTAALVIMIGSFVYTILTFSNTVAAVECLILSTSLGQLFSHTLLYAQYLRRQQDSSPDMLNGVRVLPSLDTITSVLSENAEEISVQLETAYRFAPSQSSRDLFINSGRPVQFGHVDGGSVGRMGVKETSLMTASRILANACADITLHPNTSDPLTQPSLSFVDLNILVVLIETTKQAATTLSVSLETDLHILLVVTIISCVVCCVVFFVAISLAFVLTASAYHKHRMAAMRKFIDCPKKVAKDLLSRLTMEDEDEDEMDRFDHHHHPAPKKATVLMRSSTAEELPAIVIEADTKVIEMNSSDPIEVTMNGGEVLSGSVSTITPSIVLHEVVENESVDKFEEADAFDASKEEDEDDNTEAAHDDDHRSAILHCSSKKKAQTNQPHSNSPSPKPSVEFTLTQRTAFSEAVSGSDNLSMQLARETTPSVPLQTATPSPLSSNPQLPSEKLLSPSLIPINLFLDLPGCFREYGPYFELSNPIVPMSSLILEAISPADNNLSRSWALLNMLSLDNSLPIPLTRVPIHLPSVSPALLVSSRPRSSPTRTARAARRGGHSHAPRRRCTAQRKCQHSPSSPVRGEARLLRNSQ</sequence>
<name>A0ABQ9XHE9_9EUKA</name>
<keyword evidence="5" id="KW-1185">Reference proteome</keyword>
<evidence type="ECO:0000256" key="1">
    <source>
        <dbReference type="SAM" id="MobiDB-lite"/>
    </source>
</evidence>
<organism evidence="4 5">
    <name type="scientific">Blattamonas nauphoetae</name>
    <dbReference type="NCBI Taxonomy" id="2049346"/>
    <lineage>
        <taxon>Eukaryota</taxon>
        <taxon>Metamonada</taxon>
        <taxon>Preaxostyla</taxon>
        <taxon>Oxymonadida</taxon>
        <taxon>Blattamonas</taxon>
    </lineage>
</organism>
<feature type="transmembrane region" description="Helical" evidence="2">
    <location>
        <begin position="577"/>
        <end position="603"/>
    </location>
</feature>
<evidence type="ECO:0000313" key="4">
    <source>
        <dbReference type="EMBL" id="KAK2951868.1"/>
    </source>
</evidence>
<dbReference type="Proteomes" id="UP001281761">
    <property type="component" value="Unassembled WGS sequence"/>
</dbReference>
<reference evidence="4 5" key="1">
    <citation type="journal article" date="2022" name="bioRxiv">
        <title>Genomics of Preaxostyla Flagellates Illuminates Evolutionary Transitions and the Path Towards Mitochondrial Loss.</title>
        <authorList>
            <person name="Novak L.V.F."/>
            <person name="Treitli S.C."/>
            <person name="Pyrih J."/>
            <person name="Halakuc P."/>
            <person name="Pipaliya S.V."/>
            <person name="Vacek V."/>
            <person name="Brzon O."/>
            <person name="Soukal P."/>
            <person name="Eme L."/>
            <person name="Dacks J.B."/>
            <person name="Karnkowska A."/>
            <person name="Elias M."/>
            <person name="Hampl V."/>
        </authorList>
    </citation>
    <scope>NUCLEOTIDE SEQUENCE [LARGE SCALE GENOMIC DNA]</scope>
    <source>
        <strain evidence="4">NAU3</strain>
        <tissue evidence="4">Gut</tissue>
    </source>
</reference>
<keyword evidence="2" id="KW-1133">Transmembrane helix</keyword>
<feature type="compositionally biased region" description="Basic and acidic residues" evidence="1">
    <location>
        <begin position="744"/>
        <end position="753"/>
    </location>
</feature>
<protein>
    <recommendedName>
        <fullName evidence="3">TmcB/TmcC TPR repeats domain-containing protein</fullName>
    </recommendedName>
</protein>
<gene>
    <name evidence="4" type="ORF">BLNAU_13238</name>
</gene>
<feature type="transmembrane region" description="Helical" evidence="2">
    <location>
        <begin position="7"/>
        <end position="30"/>
    </location>
</feature>
<feature type="region of interest" description="Disordered" evidence="1">
    <location>
        <begin position="805"/>
        <end position="829"/>
    </location>
</feature>
<feature type="compositionally biased region" description="Polar residues" evidence="1">
    <location>
        <begin position="765"/>
        <end position="774"/>
    </location>
</feature>
<proteinExistence type="predicted"/>
<feature type="compositionally biased region" description="Basic residues" evidence="1">
    <location>
        <begin position="931"/>
        <end position="953"/>
    </location>
</feature>
<dbReference type="Pfam" id="PF25474">
    <property type="entry name" value="TPR_TmcB"/>
    <property type="match status" value="1"/>
</dbReference>
<feature type="region of interest" description="Disordered" evidence="1">
    <location>
        <begin position="318"/>
        <end position="363"/>
    </location>
</feature>
<feature type="transmembrane region" description="Helical" evidence="2">
    <location>
        <begin position="375"/>
        <end position="403"/>
    </location>
</feature>
<feature type="compositionally biased region" description="Low complexity" evidence="1">
    <location>
        <begin position="819"/>
        <end position="829"/>
    </location>
</feature>